<dbReference type="Pfam" id="PF12163">
    <property type="entry name" value="HobA"/>
    <property type="match status" value="1"/>
</dbReference>
<dbReference type="AlphaFoldDB" id="A0A7H9CH93"/>
<name>A0A7H9CH93_9BACT</name>
<dbReference type="KEGG" id="cinf:CINF_0988"/>
<proteinExistence type="predicted"/>
<dbReference type="GO" id="GO:0003743">
    <property type="term" value="F:translation initiation factor activity"/>
    <property type="evidence" value="ECO:0007669"/>
    <property type="project" value="UniProtKB-KW"/>
</dbReference>
<sequence>MNLSNWTLDAIRSSDFDGITMKWLEERRSEWVGLLGLRLRYFLNGASFVLICDEEREWFEKYFLLNINKANLARPFLPFISLHSLYPRINEINIKDELALLQDMLSISFPNGYMYFYVGKGSSKLSLIAKSSNNSYMWLFDEQAQNSFYLNSQDNFLDIKLLSLFKLFDKSLSEILLGRVSL</sequence>
<dbReference type="Proteomes" id="UP000509414">
    <property type="component" value="Chromosome"/>
</dbReference>
<evidence type="ECO:0000313" key="2">
    <source>
        <dbReference type="Proteomes" id="UP000509414"/>
    </source>
</evidence>
<accession>A0A7H9CH93</accession>
<dbReference type="EMBL" id="CP049075">
    <property type="protein sequence ID" value="QLI05493.1"/>
    <property type="molecule type" value="Genomic_DNA"/>
</dbReference>
<reference evidence="1 2" key="1">
    <citation type="submission" date="2020-02" db="EMBL/GenBank/DDBJ databases">
        <title>Complete genome sequence of the novel Campylobacter species Candidatus Campylobacter infans.</title>
        <authorList>
            <person name="Duim B."/>
            <person name="Zomer A."/>
            <person name="van der Graaf L."/>
            <person name="Wagenaar J."/>
        </authorList>
    </citation>
    <scope>NUCLEOTIDE SEQUENCE [LARGE SCALE GENOMIC DNA]</scope>
    <source>
        <strain evidence="1 2">19S00001</strain>
    </source>
</reference>
<dbReference type="InterPro" id="IPR038381">
    <property type="entry name" value="HobA_sf"/>
</dbReference>
<dbReference type="Gene3D" id="3.40.50.11670">
    <property type="entry name" value="DNA replication regulator HobA"/>
    <property type="match status" value="1"/>
</dbReference>
<evidence type="ECO:0000313" key="1">
    <source>
        <dbReference type="EMBL" id="QLI05493.1"/>
    </source>
</evidence>
<keyword evidence="2" id="KW-1185">Reference proteome</keyword>
<protein>
    <submittedName>
        <fullName evidence="1">DnaA-binding chromosome replication initiation factor</fullName>
    </submittedName>
</protein>
<organism evidence="1 2">
    <name type="scientific">Candidatus Campylobacter infans</name>
    <dbReference type="NCBI Taxonomy" id="2561898"/>
    <lineage>
        <taxon>Bacteria</taxon>
        <taxon>Pseudomonadati</taxon>
        <taxon>Campylobacterota</taxon>
        <taxon>Epsilonproteobacteria</taxon>
        <taxon>Campylobacterales</taxon>
        <taxon>Campylobacteraceae</taxon>
        <taxon>Campylobacter</taxon>
    </lineage>
</organism>
<dbReference type="InterPro" id="IPR021011">
    <property type="entry name" value="HobA"/>
</dbReference>
<keyword evidence="1" id="KW-0648">Protein biosynthesis</keyword>
<keyword evidence="1" id="KW-0396">Initiation factor</keyword>
<gene>
    <name evidence="1" type="primary">hobA</name>
    <name evidence="1" type="ORF">CINF_0988</name>
</gene>